<accession>A0A9W8K065</accession>
<comment type="caution">
    <text evidence="1">The sequence shown here is derived from an EMBL/GenBank/DDBJ whole genome shotgun (WGS) entry which is preliminary data.</text>
</comment>
<name>A0A9W8K065_9AGAR</name>
<dbReference type="Proteomes" id="UP001148786">
    <property type="component" value="Unassembled WGS sequence"/>
</dbReference>
<reference evidence="1" key="1">
    <citation type="submission" date="2022-07" db="EMBL/GenBank/DDBJ databases">
        <title>Genome Sequence of Agrocybe chaxingu.</title>
        <authorList>
            <person name="Buettner E."/>
        </authorList>
    </citation>
    <scope>NUCLEOTIDE SEQUENCE</scope>
    <source>
        <strain evidence="1">MP-N11</strain>
    </source>
</reference>
<sequence>MKVPRLSTELFDLILDDVADDPDAIATLKACSCANSTLCDLSQKRLFRDLELDCYYYPKNPGSEITSITRQHGFTVCERRTPRSFGHKFLDLIYDAGKDNGRFLGYVKTLTVIFPNNAQIERSARESDLVLPRLLPLLPNLQEITLLEPLSISEWRETASPITEIPWNSLENDLRLTFLTAFQRPPLKHLDLGRVEDLPACCVESFSPMLETLVISSFYFDYERHGSKDGLDKCPNCRGHSSILSAEGRSRVVAKETRKNRPYLKRLRFEYDSIDRMDMIADTIELLCDPLFPFDLSRLTTLEIALATRDEETCFDCILEKCANTLEHLHIESSYSIYPYPSDDTPETDPFCSLHHINLLSTIPNLQTFSIEFIICAYEDVQYSPEYTGDDDSESELELEHMSSQNWLSTIFSLIGENTSQAGSKRLLDEVTIFLEINYSEYSTLPKNWLDFFSVFRSPVMPPSRSLKIEIYCLRAPEDISRREMARLLWENEHVLWLAKERVLTVTALLEHRQQK</sequence>
<evidence type="ECO:0000313" key="1">
    <source>
        <dbReference type="EMBL" id="KAJ3508433.1"/>
    </source>
</evidence>
<dbReference type="EMBL" id="JANKHO010000562">
    <property type="protein sequence ID" value="KAJ3508433.1"/>
    <property type="molecule type" value="Genomic_DNA"/>
</dbReference>
<evidence type="ECO:0000313" key="2">
    <source>
        <dbReference type="Proteomes" id="UP001148786"/>
    </source>
</evidence>
<organism evidence="1 2">
    <name type="scientific">Agrocybe chaxingu</name>
    <dbReference type="NCBI Taxonomy" id="84603"/>
    <lineage>
        <taxon>Eukaryota</taxon>
        <taxon>Fungi</taxon>
        <taxon>Dikarya</taxon>
        <taxon>Basidiomycota</taxon>
        <taxon>Agaricomycotina</taxon>
        <taxon>Agaricomycetes</taxon>
        <taxon>Agaricomycetidae</taxon>
        <taxon>Agaricales</taxon>
        <taxon>Agaricineae</taxon>
        <taxon>Strophariaceae</taxon>
        <taxon>Agrocybe</taxon>
    </lineage>
</organism>
<proteinExistence type="predicted"/>
<dbReference type="AlphaFoldDB" id="A0A9W8K065"/>
<keyword evidence="2" id="KW-1185">Reference proteome</keyword>
<protein>
    <submittedName>
        <fullName evidence="1">Uncharacterized protein</fullName>
    </submittedName>
</protein>
<gene>
    <name evidence="1" type="ORF">NLJ89_g5755</name>
</gene>